<feature type="coiled-coil region" evidence="4">
    <location>
        <begin position="72"/>
        <end position="99"/>
    </location>
</feature>
<sequence>MDPLSLTASVIAVATLAAQTCNAFAQLRGLHKAIPGRLHALNNEAVDIELVLYQVAAVVREREWLPSRDCELADIKHLLEQANTKLDELRAIVNRLCDTCINSKASAFRGYRWHKEQERLQGLQNGINSIKCSLNIILGASHSRDMVRVRVDIENISTVTANSFNQQTALRDELVQQGNLHQRVDQRLGRIVELLENQSNRMQDGRATQLGPFYQAPLPNLRQRGPALKPKKSSQDPPQSEGVSVRVLQPISENDDSPKNKACDFLLQGALSTEAAELLSCLTKSGDFVEEQNFTKLHKIVLGLSLLDLEKEVQLCADEVDTTDALGRSPLIWASARGDERSVAILLSYNADPNLVDLQNSGPLMYAAAQNHAVCVRLLLEAGANPDPTLFGLKRQRGSPLNCAARIASDPLVLKTLLDFRADIESCGAEGRTSLLHAARSDNIEFAVLLLEYGANINAMSTTAQTPLTTAITHNSHNVLQLLLDRWREYSTCPRLKGPNLLQIAASYADLETIKILTCVNHFALSYDKVYTSGDFASRLRDRPGVSEELIDAFADLLSVINTCQQPEMKEELVETGLLRQDSDLDQFDDAKEYHDED</sequence>
<gene>
    <name evidence="6" type="ORF">IMSHALPRED_001678</name>
</gene>
<name>A0A8H3J394_9LECA</name>
<keyword evidence="7" id="KW-1185">Reference proteome</keyword>
<evidence type="ECO:0000256" key="4">
    <source>
        <dbReference type="SAM" id="Coils"/>
    </source>
</evidence>
<keyword evidence="2 3" id="KW-0040">ANK repeat</keyword>
<dbReference type="PANTHER" id="PTHR24123:SF33">
    <property type="entry name" value="PROTEIN HOS4"/>
    <property type="match status" value="1"/>
</dbReference>
<dbReference type="PROSITE" id="PS50297">
    <property type="entry name" value="ANK_REP_REGION"/>
    <property type="match status" value="3"/>
</dbReference>
<evidence type="ECO:0000313" key="7">
    <source>
        <dbReference type="Proteomes" id="UP000664534"/>
    </source>
</evidence>
<evidence type="ECO:0000256" key="3">
    <source>
        <dbReference type="PROSITE-ProRule" id="PRU00023"/>
    </source>
</evidence>
<comment type="caution">
    <text evidence="6">The sequence shown here is derived from an EMBL/GenBank/DDBJ whole genome shotgun (WGS) entry which is preliminary data.</text>
</comment>
<dbReference type="PANTHER" id="PTHR24123">
    <property type="entry name" value="ANKYRIN REPEAT-CONTAINING"/>
    <property type="match status" value="1"/>
</dbReference>
<accession>A0A8H3J394</accession>
<dbReference type="SMART" id="SM00248">
    <property type="entry name" value="ANK"/>
    <property type="match status" value="6"/>
</dbReference>
<dbReference type="AlphaFoldDB" id="A0A8H3J394"/>
<evidence type="ECO:0000256" key="2">
    <source>
        <dbReference type="ARBA" id="ARBA00023043"/>
    </source>
</evidence>
<feature type="repeat" description="ANK" evidence="3">
    <location>
        <begin position="430"/>
        <end position="462"/>
    </location>
</feature>
<proteinExistence type="predicted"/>
<dbReference type="PROSITE" id="PS50088">
    <property type="entry name" value="ANK_REPEAT"/>
    <property type="match status" value="3"/>
</dbReference>
<keyword evidence="1" id="KW-0677">Repeat</keyword>
<dbReference type="Proteomes" id="UP000664534">
    <property type="component" value="Unassembled WGS sequence"/>
</dbReference>
<keyword evidence="4" id="KW-0175">Coiled coil</keyword>
<evidence type="ECO:0000256" key="5">
    <source>
        <dbReference type="SAM" id="MobiDB-lite"/>
    </source>
</evidence>
<dbReference type="Pfam" id="PF12796">
    <property type="entry name" value="Ank_2"/>
    <property type="match status" value="1"/>
</dbReference>
<evidence type="ECO:0000256" key="1">
    <source>
        <dbReference type="ARBA" id="ARBA00022737"/>
    </source>
</evidence>
<feature type="repeat" description="ANK" evidence="3">
    <location>
        <begin position="359"/>
        <end position="387"/>
    </location>
</feature>
<dbReference type="Gene3D" id="1.25.40.20">
    <property type="entry name" value="Ankyrin repeat-containing domain"/>
    <property type="match status" value="2"/>
</dbReference>
<evidence type="ECO:0000313" key="6">
    <source>
        <dbReference type="EMBL" id="CAF9939912.1"/>
    </source>
</evidence>
<dbReference type="InterPro" id="IPR051165">
    <property type="entry name" value="Multifunctional_ANK_Repeat"/>
</dbReference>
<dbReference type="InterPro" id="IPR036770">
    <property type="entry name" value="Ankyrin_rpt-contain_sf"/>
</dbReference>
<dbReference type="SUPFAM" id="SSF48403">
    <property type="entry name" value="Ankyrin repeat"/>
    <property type="match status" value="1"/>
</dbReference>
<feature type="region of interest" description="Disordered" evidence="5">
    <location>
        <begin position="219"/>
        <end position="243"/>
    </location>
</feature>
<organism evidence="6 7">
    <name type="scientific">Imshaugia aleurites</name>
    <dbReference type="NCBI Taxonomy" id="172621"/>
    <lineage>
        <taxon>Eukaryota</taxon>
        <taxon>Fungi</taxon>
        <taxon>Dikarya</taxon>
        <taxon>Ascomycota</taxon>
        <taxon>Pezizomycotina</taxon>
        <taxon>Lecanoromycetes</taxon>
        <taxon>OSLEUM clade</taxon>
        <taxon>Lecanoromycetidae</taxon>
        <taxon>Lecanorales</taxon>
        <taxon>Lecanorineae</taxon>
        <taxon>Parmeliaceae</taxon>
        <taxon>Imshaugia</taxon>
    </lineage>
</organism>
<dbReference type="Pfam" id="PF13637">
    <property type="entry name" value="Ank_4"/>
    <property type="match status" value="1"/>
</dbReference>
<feature type="repeat" description="ANK" evidence="3">
    <location>
        <begin position="326"/>
        <end position="358"/>
    </location>
</feature>
<protein>
    <submittedName>
        <fullName evidence="6">Uncharacterized protein</fullName>
    </submittedName>
</protein>
<dbReference type="OrthoDB" id="341259at2759"/>
<reference evidence="6" key="1">
    <citation type="submission" date="2021-03" db="EMBL/GenBank/DDBJ databases">
        <authorList>
            <person name="Tagirdzhanova G."/>
        </authorList>
    </citation>
    <scope>NUCLEOTIDE SEQUENCE</scope>
</reference>
<dbReference type="InterPro" id="IPR002110">
    <property type="entry name" value="Ankyrin_rpt"/>
</dbReference>
<dbReference type="EMBL" id="CAJPDT010000125">
    <property type="protein sequence ID" value="CAF9939912.1"/>
    <property type="molecule type" value="Genomic_DNA"/>
</dbReference>